<proteinExistence type="predicted"/>
<evidence type="ECO:0000313" key="2">
    <source>
        <dbReference type="Proteomes" id="UP000694843"/>
    </source>
</evidence>
<evidence type="ECO:0000259" key="1">
    <source>
        <dbReference type="PROSITE" id="PS50206"/>
    </source>
</evidence>
<dbReference type="Proteomes" id="UP000694843">
    <property type="component" value="Unplaced"/>
</dbReference>
<name>A0A8B7NTN7_HYAAZ</name>
<sequence length="108" mass="12068">MSVNFEGVQAAIAKNATILDVRNHDEVEKDGKIPGSHNVPLPELEAHKPFNHLPKCRSSRLIIYSITSPVPELKAHNLFNDLPKQHLTYQGSFSDWVAHGGDVDKHDH</sequence>
<reference evidence="3" key="1">
    <citation type="submission" date="2025-08" db="UniProtKB">
        <authorList>
            <consortium name="RefSeq"/>
        </authorList>
    </citation>
    <scope>IDENTIFICATION</scope>
    <source>
        <tissue evidence="3">Whole organism</tissue>
    </source>
</reference>
<dbReference type="CDD" id="cd00158">
    <property type="entry name" value="RHOD"/>
    <property type="match status" value="1"/>
</dbReference>
<gene>
    <name evidence="3" type="primary">LOC108673769</name>
</gene>
<accession>A0A8B7NTN7</accession>
<dbReference type="AlphaFoldDB" id="A0A8B7NTN7"/>
<organism evidence="2 3">
    <name type="scientific">Hyalella azteca</name>
    <name type="common">Amphipod</name>
    <dbReference type="NCBI Taxonomy" id="294128"/>
    <lineage>
        <taxon>Eukaryota</taxon>
        <taxon>Metazoa</taxon>
        <taxon>Ecdysozoa</taxon>
        <taxon>Arthropoda</taxon>
        <taxon>Crustacea</taxon>
        <taxon>Multicrustacea</taxon>
        <taxon>Malacostraca</taxon>
        <taxon>Eumalacostraca</taxon>
        <taxon>Peracarida</taxon>
        <taxon>Amphipoda</taxon>
        <taxon>Senticaudata</taxon>
        <taxon>Talitrida</taxon>
        <taxon>Talitroidea</taxon>
        <taxon>Hyalellidae</taxon>
        <taxon>Hyalella</taxon>
    </lineage>
</organism>
<dbReference type="SUPFAM" id="SSF52821">
    <property type="entry name" value="Rhodanese/Cell cycle control phosphatase"/>
    <property type="match status" value="1"/>
</dbReference>
<dbReference type="InterPro" id="IPR001763">
    <property type="entry name" value="Rhodanese-like_dom"/>
</dbReference>
<dbReference type="Pfam" id="PF00581">
    <property type="entry name" value="Rhodanese"/>
    <property type="match status" value="1"/>
</dbReference>
<dbReference type="PROSITE" id="PS50206">
    <property type="entry name" value="RHODANESE_3"/>
    <property type="match status" value="1"/>
</dbReference>
<dbReference type="Gene3D" id="3.40.250.10">
    <property type="entry name" value="Rhodanese-like domain"/>
    <property type="match status" value="1"/>
</dbReference>
<feature type="domain" description="Rhodanese" evidence="1">
    <location>
        <begin position="12"/>
        <end position="105"/>
    </location>
</feature>
<dbReference type="KEGG" id="hazt:108673769"/>
<dbReference type="GeneID" id="108673769"/>
<dbReference type="RefSeq" id="XP_018017129.1">
    <property type="nucleotide sequence ID" value="XM_018161640.2"/>
</dbReference>
<evidence type="ECO:0000313" key="3">
    <source>
        <dbReference type="RefSeq" id="XP_018017129.1"/>
    </source>
</evidence>
<keyword evidence="2" id="KW-1185">Reference proteome</keyword>
<dbReference type="SMART" id="SM00450">
    <property type="entry name" value="RHOD"/>
    <property type="match status" value="1"/>
</dbReference>
<dbReference type="OrthoDB" id="566238at2759"/>
<protein>
    <submittedName>
        <fullName evidence="3">Uncharacterized protein LOC108673769</fullName>
    </submittedName>
</protein>
<dbReference type="InterPro" id="IPR036873">
    <property type="entry name" value="Rhodanese-like_dom_sf"/>
</dbReference>